<accession>M1NIK2</accession>
<reference evidence="1 2" key="1">
    <citation type="journal article" date="2012" name="Stand. Genomic Sci.">
        <title>Genome sequence of the halotolerant bacterium Corynebacterium halotolerans type strain YIM 70093(T) (= DSM 44683(T)).</title>
        <authorList>
            <person name="Ruckert C."/>
            <person name="Albersmeier A."/>
            <person name="Al-Dilaimi A."/>
            <person name="Niehaus K."/>
            <person name="Szczepanowski R."/>
            <person name="Kalinowski J."/>
        </authorList>
    </citation>
    <scope>NUCLEOTIDE SEQUENCE [LARGE SCALE GENOMIC DNA]</scope>
    <source>
        <strain evidence="1">YIM 70093</strain>
    </source>
</reference>
<dbReference type="AlphaFoldDB" id="M1NIK2"/>
<dbReference type="KEGG" id="chn:A605_01195"/>
<dbReference type="EMBL" id="CP003697">
    <property type="protein sequence ID" value="AGF71253.1"/>
    <property type="molecule type" value="Genomic_DNA"/>
</dbReference>
<gene>
    <name evidence="1" type="ORF">A605_01195</name>
</gene>
<protein>
    <submittedName>
        <fullName evidence="1">Uncharacterized protein</fullName>
    </submittedName>
</protein>
<organism evidence="1 2">
    <name type="scientific">Corynebacterium halotolerans YIM 70093 = DSM 44683</name>
    <dbReference type="NCBI Taxonomy" id="1121362"/>
    <lineage>
        <taxon>Bacteria</taxon>
        <taxon>Bacillati</taxon>
        <taxon>Actinomycetota</taxon>
        <taxon>Actinomycetes</taxon>
        <taxon>Mycobacteriales</taxon>
        <taxon>Corynebacteriaceae</taxon>
        <taxon>Corynebacterium</taxon>
    </lineage>
</organism>
<sequence length="108" mass="11731">MEPSSRPLADAVSSLPNRLRALRHRGAGLNQGVPLNKTSGIDVDDPAGALILLARLMGTMSVGHRPREAQPSRSLSFRCSGIFFPVFRREIRIRTRRTGTSAARPGTP</sequence>
<dbReference type="STRING" id="1121362.A605_01195"/>
<dbReference type="HOGENOM" id="CLU_2192594_0_0_11"/>
<evidence type="ECO:0000313" key="1">
    <source>
        <dbReference type="EMBL" id="AGF71253.1"/>
    </source>
</evidence>
<evidence type="ECO:0000313" key="2">
    <source>
        <dbReference type="Proteomes" id="UP000011723"/>
    </source>
</evidence>
<dbReference type="Proteomes" id="UP000011723">
    <property type="component" value="Chromosome"/>
</dbReference>
<name>M1NIK2_9CORY</name>
<proteinExistence type="predicted"/>
<keyword evidence="2" id="KW-1185">Reference proteome</keyword>